<sequence>MRLSTVILPVRRWHDGGRDEWLRAEELGFHTAYTYDHLSWRTFRDGPWFGAVPTLTAAAAATTRLRLGTLVTSPNFRHPVTLAKDLITLDDVSNGRITLGIGAGGNGFDATALGQEAWTPRERADRFGEFVPLLDRLLTEDSVTYDGTFYSAVEARNLPGCVQRPRIPFAVAATGPRGLRLAAKHGQGWVTTGDPKLFESGTPEESVEAIRGQIKKLGAACEEAGRDVGELDKILLTGFTPQPGRPLESLDAFVDFAGRHFELGFTEIVLHAPIPDSDFAADPKVFEQIATEGLAQLGGRDRP</sequence>
<evidence type="ECO:0000259" key="5">
    <source>
        <dbReference type="Pfam" id="PF00296"/>
    </source>
</evidence>
<evidence type="ECO:0000256" key="1">
    <source>
        <dbReference type="ARBA" id="ARBA00022630"/>
    </source>
</evidence>
<dbReference type="Gene3D" id="3.20.20.30">
    <property type="entry name" value="Luciferase-like domain"/>
    <property type="match status" value="1"/>
</dbReference>
<keyword evidence="4" id="KW-0503">Monooxygenase</keyword>
<dbReference type="InterPro" id="IPR050172">
    <property type="entry name" value="SsuD_RutA_monooxygenase"/>
</dbReference>
<dbReference type="EMBL" id="BMUU01000009">
    <property type="protein sequence ID" value="GGY50521.1"/>
    <property type="molecule type" value="Genomic_DNA"/>
</dbReference>
<proteinExistence type="predicted"/>
<protein>
    <submittedName>
        <fullName evidence="6">Luciferase</fullName>
    </submittedName>
</protein>
<accession>A0ABQ3AFJ8</accession>
<evidence type="ECO:0000256" key="2">
    <source>
        <dbReference type="ARBA" id="ARBA00022643"/>
    </source>
</evidence>
<dbReference type="Pfam" id="PF00296">
    <property type="entry name" value="Bac_luciferase"/>
    <property type="match status" value="1"/>
</dbReference>
<evidence type="ECO:0000256" key="3">
    <source>
        <dbReference type="ARBA" id="ARBA00023002"/>
    </source>
</evidence>
<dbReference type="RefSeq" id="WP_161247842.1">
    <property type="nucleotide sequence ID" value="NZ_BMUU01000009.1"/>
</dbReference>
<dbReference type="InterPro" id="IPR011251">
    <property type="entry name" value="Luciferase-like_dom"/>
</dbReference>
<evidence type="ECO:0000313" key="6">
    <source>
        <dbReference type="EMBL" id="GGY50521.1"/>
    </source>
</evidence>
<gene>
    <name evidence="6" type="ORF">GCM10010326_51130</name>
</gene>
<reference evidence="7" key="1">
    <citation type="journal article" date="2019" name="Int. J. Syst. Evol. Microbiol.">
        <title>The Global Catalogue of Microorganisms (GCM) 10K type strain sequencing project: providing services to taxonomists for standard genome sequencing and annotation.</title>
        <authorList>
            <consortium name="The Broad Institute Genomics Platform"/>
            <consortium name="The Broad Institute Genome Sequencing Center for Infectious Disease"/>
            <person name="Wu L."/>
            <person name="Ma J."/>
        </authorList>
    </citation>
    <scope>NUCLEOTIDE SEQUENCE [LARGE SCALE GENOMIC DNA]</scope>
    <source>
        <strain evidence="7">JCM 4594</strain>
    </source>
</reference>
<keyword evidence="3" id="KW-0560">Oxidoreductase</keyword>
<dbReference type="GeneID" id="96293037"/>
<evidence type="ECO:0000256" key="4">
    <source>
        <dbReference type="ARBA" id="ARBA00023033"/>
    </source>
</evidence>
<dbReference type="Proteomes" id="UP000600946">
    <property type="component" value="Unassembled WGS sequence"/>
</dbReference>
<comment type="caution">
    <text evidence="6">The sequence shown here is derived from an EMBL/GenBank/DDBJ whole genome shotgun (WGS) entry which is preliminary data.</text>
</comment>
<keyword evidence="2" id="KW-0288">FMN</keyword>
<evidence type="ECO:0000313" key="7">
    <source>
        <dbReference type="Proteomes" id="UP000600946"/>
    </source>
</evidence>
<dbReference type="PANTHER" id="PTHR42847:SF4">
    <property type="entry name" value="ALKANESULFONATE MONOOXYGENASE-RELATED"/>
    <property type="match status" value="1"/>
</dbReference>
<keyword evidence="7" id="KW-1185">Reference proteome</keyword>
<keyword evidence="1" id="KW-0285">Flavoprotein</keyword>
<name>A0ABQ3AFJ8_9ACTN</name>
<organism evidence="6 7">
    <name type="scientific">Streptomyces xanthochromogenes</name>
    <dbReference type="NCBI Taxonomy" id="67384"/>
    <lineage>
        <taxon>Bacteria</taxon>
        <taxon>Bacillati</taxon>
        <taxon>Actinomycetota</taxon>
        <taxon>Actinomycetes</taxon>
        <taxon>Kitasatosporales</taxon>
        <taxon>Streptomycetaceae</taxon>
        <taxon>Streptomyces</taxon>
    </lineage>
</organism>
<dbReference type="PANTHER" id="PTHR42847">
    <property type="entry name" value="ALKANESULFONATE MONOOXYGENASE"/>
    <property type="match status" value="1"/>
</dbReference>
<dbReference type="SUPFAM" id="SSF51679">
    <property type="entry name" value="Bacterial luciferase-like"/>
    <property type="match status" value="1"/>
</dbReference>
<feature type="domain" description="Luciferase-like" evidence="5">
    <location>
        <begin position="23"/>
        <end position="232"/>
    </location>
</feature>
<dbReference type="InterPro" id="IPR036661">
    <property type="entry name" value="Luciferase-like_sf"/>
</dbReference>